<dbReference type="EMBL" id="LR134117">
    <property type="protein sequence ID" value="VDZ64123.1"/>
    <property type="molecule type" value="Genomic_DNA"/>
</dbReference>
<dbReference type="KEGG" id="sof:NCTC11214_04814"/>
<dbReference type="RefSeq" id="WP_004964010.1">
    <property type="nucleotide sequence ID" value="NZ_LR134117.1"/>
</dbReference>
<dbReference type="Proteomes" id="UP000281391">
    <property type="component" value="Chromosome"/>
</dbReference>
<organism evidence="1 2">
    <name type="scientific">Serratia odorifera</name>
    <dbReference type="NCBI Taxonomy" id="618"/>
    <lineage>
        <taxon>Bacteria</taxon>
        <taxon>Pseudomonadati</taxon>
        <taxon>Pseudomonadota</taxon>
        <taxon>Gammaproteobacteria</taxon>
        <taxon>Enterobacterales</taxon>
        <taxon>Yersiniaceae</taxon>
        <taxon>Serratia</taxon>
    </lineage>
</organism>
<evidence type="ECO:0008006" key="3">
    <source>
        <dbReference type="Google" id="ProtNLM"/>
    </source>
</evidence>
<evidence type="ECO:0000313" key="2">
    <source>
        <dbReference type="Proteomes" id="UP000281391"/>
    </source>
</evidence>
<gene>
    <name evidence="1" type="ORF">NCTC11214_04814</name>
</gene>
<dbReference type="AlphaFoldDB" id="A0A3S4FV33"/>
<evidence type="ECO:0000313" key="1">
    <source>
        <dbReference type="EMBL" id="VDZ64123.1"/>
    </source>
</evidence>
<accession>A0A3S4FV33</accession>
<protein>
    <recommendedName>
        <fullName evidence="3">Head fiber protein</fullName>
    </recommendedName>
</protein>
<sequence>MTKRVMSVGGYPVTVLTPEDGGAGGDVTSDQITDASEVGKKLLTASDDAAARQAIGAGTSSLKVGTAETDAKAGNYKPAAADISDASDIGQQILKAADAAAVKALLGL</sequence>
<reference evidence="1 2" key="1">
    <citation type="submission" date="2018-12" db="EMBL/GenBank/DDBJ databases">
        <authorList>
            <consortium name="Pathogen Informatics"/>
        </authorList>
    </citation>
    <scope>NUCLEOTIDE SEQUENCE [LARGE SCALE GENOMIC DNA]</scope>
    <source>
        <strain evidence="1 2">NCTC11214</strain>
    </source>
</reference>
<proteinExistence type="predicted"/>
<name>A0A3S4FV33_SEROD</name>